<proteinExistence type="inferred from homology"/>
<evidence type="ECO:0000256" key="5">
    <source>
        <dbReference type="ARBA" id="ARBA00022729"/>
    </source>
</evidence>
<dbReference type="Proteomes" id="UP000028713">
    <property type="component" value="Unassembled WGS sequence"/>
</dbReference>
<keyword evidence="15" id="KW-0176">Collagen</keyword>
<dbReference type="GO" id="GO:0015344">
    <property type="term" value="F:siderophore uptake transmembrane transporter activity"/>
    <property type="evidence" value="ECO:0007669"/>
    <property type="project" value="TreeGrafter"/>
</dbReference>
<name>A0A085YZD9_9FLAO</name>
<keyword evidence="9 10" id="KW-0998">Cell outer membrane</keyword>
<dbReference type="STRING" id="236814.IX39_19975"/>
<gene>
    <name evidence="15" type="ORF">IX39_19975</name>
</gene>
<reference evidence="15 16" key="1">
    <citation type="submission" date="2014-07" db="EMBL/GenBank/DDBJ databases">
        <title>Genome of Chryseobacterium formosense LMG 24722.</title>
        <authorList>
            <person name="Pipes S.E."/>
            <person name="Stropko S.J."/>
            <person name="Newman J.D."/>
        </authorList>
    </citation>
    <scope>NUCLEOTIDE SEQUENCE [LARGE SCALE GENOMIC DNA]</scope>
    <source>
        <strain evidence="15 16">LMG 24722</strain>
    </source>
</reference>
<evidence type="ECO:0000256" key="8">
    <source>
        <dbReference type="ARBA" id="ARBA00023170"/>
    </source>
</evidence>
<dbReference type="Gene3D" id="2.40.170.20">
    <property type="entry name" value="TonB-dependent receptor, beta-barrel domain"/>
    <property type="match status" value="1"/>
</dbReference>
<feature type="signal peptide" evidence="12">
    <location>
        <begin position="1"/>
        <end position="19"/>
    </location>
</feature>
<evidence type="ECO:0000256" key="9">
    <source>
        <dbReference type="ARBA" id="ARBA00023237"/>
    </source>
</evidence>
<dbReference type="Pfam" id="PF13715">
    <property type="entry name" value="CarbopepD_reg_2"/>
    <property type="match status" value="1"/>
</dbReference>
<dbReference type="eggNOG" id="COG4771">
    <property type="taxonomic scope" value="Bacteria"/>
</dbReference>
<keyword evidence="4 10" id="KW-0812">Transmembrane</keyword>
<evidence type="ECO:0000259" key="13">
    <source>
        <dbReference type="Pfam" id="PF00593"/>
    </source>
</evidence>
<keyword evidence="7 10" id="KW-0472">Membrane</keyword>
<keyword evidence="5 12" id="KW-0732">Signal</keyword>
<dbReference type="Gene3D" id="2.170.130.10">
    <property type="entry name" value="TonB-dependent receptor, plug domain"/>
    <property type="match status" value="1"/>
</dbReference>
<dbReference type="OrthoDB" id="9803050at2"/>
<dbReference type="InterPro" id="IPR036942">
    <property type="entry name" value="Beta-barrel_TonB_sf"/>
</dbReference>
<evidence type="ECO:0000256" key="4">
    <source>
        <dbReference type="ARBA" id="ARBA00022692"/>
    </source>
</evidence>
<dbReference type="AlphaFoldDB" id="A0A085YZD9"/>
<dbReference type="InterPro" id="IPR000531">
    <property type="entry name" value="Beta-barrel_TonB"/>
</dbReference>
<evidence type="ECO:0000256" key="7">
    <source>
        <dbReference type="ARBA" id="ARBA00023136"/>
    </source>
</evidence>
<dbReference type="PROSITE" id="PS52016">
    <property type="entry name" value="TONB_DEPENDENT_REC_3"/>
    <property type="match status" value="1"/>
</dbReference>
<protein>
    <submittedName>
        <fullName evidence="15">Collagen-binding protein</fullName>
    </submittedName>
</protein>
<evidence type="ECO:0000256" key="1">
    <source>
        <dbReference type="ARBA" id="ARBA00004571"/>
    </source>
</evidence>
<evidence type="ECO:0000259" key="14">
    <source>
        <dbReference type="Pfam" id="PF07715"/>
    </source>
</evidence>
<dbReference type="Gene3D" id="2.60.40.1120">
    <property type="entry name" value="Carboxypeptidase-like, regulatory domain"/>
    <property type="match status" value="1"/>
</dbReference>
<dbReference type="Pfam" id="PF00593">
    <property type="entry name" value="TonB_dep_Rec_b-barrel"/>
    <property type="match status" value="1"/>
</dbReference>
<comment type="subcellular location">
    <subcellularLocation>
        <location evidence="1 10">Cell outer membrane</location>
        <topology evidence="1 10">Multi-pass membrane protein</topology>
    </subcellularLocation>
</comment>
<dbReference type="PANTHER" id="PTHR30069">
    <property type="entry name" value="TONB-DEPENDENT OUTER MEMBRANE RECEPTOR"/>
    <property type="match status" value="1"/>
</dbReference>
<feature type="domain" description="TonB-dependent receptor plug" evidence="14">
    <location>
        <begin position="144"/>
        <end position="220"/>
    </location>
</feature>
<evidence type="ECO:0000256" key="3">
    <source>
        <dbReference type="ARBA" id="ARBA00022452"/>
    </source>
</evidence>
<evidence type="ECO:0000256" key="12">
    <source>
        <dbReference type="SAM" id="SignalP"/>
    </source>
</evidence>
<evidence type="ECO:0000256" key="6">
    <source>
        <dbReference type="ARBA" id="ARBA00023077"/>
    </source>
</evidence>
<keyword evidence="16" id="KW-1185">Reference proteome</keyword>
<dbReference type="RefSeq" id="WP_034679534.1">
    <property type="nucleotide sequence ID" value="NZ_FPAP01000003.1"/>
</dbReference>
<evidence type="ECO:0000256" key="10">
    <source>
        <dbReference type="PROSITE-ProRule" id="PRU01360"/>
    </source>
</evidence>
<feature type="chain" id="PRO_5001800341" evidence="12">
    <location>
        <begin position="20"/>
        <end position="791"/>
    </location>
</feature>
<evidence type="ECO:0000313" key="15">
    <source>
        <dbReference type="EMBL" id="KFE97552.1"/>
    </source>
</evidence>
<sequence>MKNKLYIPLFLAISMTAIAQEKVTLSGTIANKSNNETLIGAIISIPEANITVVTNSYGFYSITLPHGNYTIVISNSEFETFEERISLTENTKRNFVLNENSRTKNIDEVVLTKNTTKANIRTPEMSVNKLSIAAIKKMPAVMGEVDVLKSILQLPGVSNAQEGGSGFNVRGGSADGNLVLLDEAVVYNTSHLFGFFSVFNSDVIKDLKLYKGGIPSNFGGRISSVLDIYQKEGNNKEFHANGGIGAVSSRLLVEGPIAKEKASFVIAGRASYAHLFLKLADEPNSAYFYDLNAKLNYKINDKNNLYLSGYFGKDDMSFNNSLMNDYGNSLFNIRWNHIFSDKLFSNASLIYSKYDYGLKIKFAGLNWNSDIKNYNFKYDLKHYLSDKINLSYGINAIYYQFNPGTIDPFDEYSPVIPRQIAKKYAFESALYINAEQKLSDKLSVNYGLRYSNFQRLGDEKRNIYQNGQAVVYNPELKIYEEGTPIGTVDYGKNKKIISFDNLEPRLAVAYSFNNDQSIKASYNRMSQYVHLISNTASISPLDIWSPTDQYLKPEILDQVALGYFQNFKSGKYSLETEVFYKKVKNKTDYVDGADLIANDAIERVLLTGEARSYGLEILLRKNTGKLTGWLSYTLSKAEQRAPGRTAEEPGINNGEWYRANYDKTHNLSLTAAYQFTKKWSFGGIFTYQTGRAATFPNGKYQYQGITVANYGKRNEDSLPAYHHLDISATYTPKADSNKKWKSEWVFSIYNIYARKNAASLTFGQNTDTGLSEASRISIFGIIPSVTYNFKF</sequence>
<dbReference type="GO" id="GO:0009279">
    <property type="term" value="C:cell outer membrane"/>
    <property type="evidence" value="ECO:0007669"/>
    <property type="project" value="UniProtKB-SubCell"/>
</dbReference>
<dbReference type="SUPFAM" id="SSF49464">
    <property type="entry name" value="Carboxypeptidase regulatory domain-like"/>
    <property type="match status" value="1"/>
</dbReference>
<keyword evidence="6 11" id="KW-0798">TonB box</keyword>
<organism evidence="15 16">
    <name type="scientific">Chryseobacterium formosense</name>
    <dbReference type="NCBI Taxonomy" id="236814"/>
    <lineage>
        <taxon>Bacteria</taxon>
        <taxon>Pseudomonadati</taxon>
        <taxon>Bacteroidota</taxon>
        <taxon>Flavobacteriia</taxon>
        <taxon>Flavobacteriales</taxon>
        <taxon>Weeksellaceae</taxon>
        <taxon>Chryseobacterium group</taxon>
        <taxon>Chryseobacterium</taxon>
    </lineage>
</organism>
<dbReference type="InterPro" id="IPR012910">
    <property type="entry name" value="Plug_dom"/>
</dbReference>
<evidence type="ECO:0000313" key="16">
    <source>
        <dbReference type="Proteomes" id="UP000028713"/>
    </source>
</evidence>
<dbReference type="EMBL" id="JPRP01000005">
    <property type="protein sequence ID" value="KFE97552.1"/>
    <property type="molecule type" value="Genomic_DNA"/>
</dbReference>
<comment type="caution">
    <text evidence="15">The sequence shown here is derived from an EMBL/GenBank/DDBJ whole genome shotgun (WGS) entry which is preliminary data.</text>
</comment>
<evidence type="ECO:0000256" key="11">
    <source>
        <dbReference type="RuleBase" id="RU003357"/>
    </source>
</evidence>
<dbReference type="SUPFAM" id="SSF56935">
    <property type="entry name" value="Porins"/>
    <property type="match status" value="1"/>
</dbReference>
<dbReference type="InterPro" id="IPR037066">
    <property type="entry name" value="Plug_dom_sf"/>
</dbReference>
<evidence type="ECO:0000256" key="2">
    <source>
        <dbReference type="ARBA" id="ARBA00022448"/>
    </source>
</evidence>
<accession>A0A085YZD9</accession>
<feature type="domain" description="TonB-dependent receptor-like beta-barrel" evidence="13">
    <location>
        <begin position="298"/>
        <end position="751"/>
    </location>
</feature>
<keyword evidence="2 10" id="KW-0813">Transport</keyword>
<dbReference type="InterPro" id="IPR039426">
    <property type="entry name" value="TonB-dep_rcpt-like"/>
</dbReference>
<keyword evidence="3 10" id="KW-1134">Transmembrane beta strand</keyword>
<dbReference type="Pfam" id="PF07715">
    <property type="entry name" value="Plug"/>
    <property type="match status" value="1"/>
</dbReference>
<keyword evidence="8" id="KW-0675">Receptor</keyword>
<dbReference type="PANTHER" id="PTHR30069:SF29">
    <property type="entry name" value="HEMOGLOBIN AND HEMOGLOBIN-HAPTOGLOBIN-BINDING PROTEIN 1-RELATED"/>
    <property type="match status" value="1"/>
</dbReference>
<dbReference type="GO" id="GO:0044718">
    <property type="term" value="P:siderophore transmembrane transport"/>
    <property type="evidence" value="ECO:0007669"/>
    <property type="project" value="TreeGrafter"/>
</dbReference>
<comment type="similarity">
    <text evidence="10 11">Belongs to the TonB-dependent receptor family.</text>
</comment>
<dbReference type="InterPro" id="IPR008969">
    <property type="entry name" value="CarboxyPept-like_regulatory"/>
</dbReference>